<name>A0A6A6JA61_WESOR</name>
<dbReference type="Gene3D" id="3.40.50.12780">
    <property type="entry name" value="N-terminal domain of ligase-like"/>
    <property type="match status" value="1"/>
</dbReference>
<proteinExistence type="predicted"/>
<dbReference type="RefSeq" id="XP_033650055.1">
    <property type="nucleotide sequence ID" value="XM_033793743.1"/>
</dbReference>
<evidence type="ECO:0000313" key="1">
    <source>
        <dbReference type="EMBL" id="KAF2272516.1"/>
    </source>
</evidence>
<dbReference type="AlphaFoldDB" id="A0A6A6JA61"/>
<protein>
    <submittedName>
        <fullName evidence="1">Uncharacterized protein</fullName>
    </submittedName>
</protein>
<sequence length="355" mass="40648">MSSFWETVLDCKKSNSSRDCPLPALVDDIAKRDPRRVCLSFPRSRNFAEGFQDITFHTFANAINKTAHYLQREIGRSSMFETVFYMGYPDVRHYIVLIALMKTGHKVLFHRQHESLAMEIELIKRTDCSILLFTPGAPIERILQHCRLESICMLELEYLLDDSRTCAPYPYMATLDQARLHPCVVTHIPSSTGRPKPIIWTHGALWDAQQWPHPASTLRHDSLFDTLAHQPLRLFSTCSRFDGPEIFRSLKQALCQNTTIVIPRPYSTSVDEVHEVLRYGNIDVLECTSGTLDKITTRLDILERLRKLQNVTCIGGKLSSQALFILSHYVQVHIPRARTEPSTPLPCRASLSTRR</sequence>
<evidence type="ECO:0000313" key="2">
    <source>
        <dbReference type="Proteomes" id="UP000800097"/>
    </source>
</evidence>
<dbReference type="GeneID" id="54546918"/>
<dbReference type="InterPro" id="IPR042099">
    <property type="entry name" value="ANL_N_sf"/>
</dbReference>
<gene>
    <name evidence="1" type="ORF">EI97DRAFT_207907</name>
</gene>
<reference evidence="1" key="1">
    <citation type="journal article" date="2020" name="Stud. Mycol.">
        <title>101 Dothideomycetes genomes: a test case for predicting lifestyles and emergence of pathogens.</title>
        <authorList>
            <person name="Haridas S."/>
            <person name="Albert R."/>
            <person name="Binder M."/>
            <person name="Bloem J."/>
            <person name="Labutti K."/>
            <person name="Salamov A."/>
            <person name="Andreopoulos B."/>
            <person name="Baker S."/>
            <person name="Barry K."/>
            <person name="Bills G."/>
            <person name="Bluhm B."/>
            <person name="Cannon C."/>
            <person name="Castanera R."/>
            <person name="Culley D."/>
            <person name="Daum C."/>
            <person name="Ezra D."/>
            <person name="Gonzalez J."/>
            <person name="Henrissat B."/>
            <person name="Kuo A."/>
            <person name="Liang C."/>
            <person name="Lipzen A."/>
            <person name="Lutzoni F."/>
            <person name="Magnuson J."/>
            <person name="Mondo S."/>
            <person name="Nolan M."/>
            <person name="Ohm R."/>
            <person name="Pangilinan J."/>
            <person name="Park H.-J."/>
            <person name="Ramirez L."/>
            <person name="Alfaro M."/>
            <person name="Sun H."/>
            <person name="Tritt A."/>
            <person name="Yoshinaga Y."/>
            <person name="Zwiers L.-H."/>
            <person name="Turgeon B."/>
            <person name="Goodwin S."/>
            <person name="Spatafora J."/>
            <person name="Crous P."/>
            <person name="Grigoriev I."/>
        </authorList>
    </citation>
    <scope>NUCLEOTIDE SEQUENCE</scope>
    <source>
        <strain evidence="1">CBS 379.55</strain>
    </source>
</reference>
<dbReference type="SUPFAM" id="SSF56801">
    <property type="entry name" value="Acetyl-CoA synthetase-like"/>
    <property type="match status" value="1"/>
</dbReference>
<accession>A0A6A6JA61</accession>
<dbReference type="Proteomes" id="UP000800097">
    <property type="component" value="Unassembled WGS sequence"/>
</dbReference>
<keyword evidence="2" id="KW-1185">Reference proteome</keyword>
<dbReference type="OrthoDB" id="429813at2759"/>
<dbReference type="EMBL" id="ML986520">
    <property type="protein sequence ID" value="KAF2272516.1"/>
    <property type="molecule type" value="Genomic_DNA"/>
</dbReference>
<organism evidence="1 2">
    <name type="scientific">Westerdykella ornata</name>
    <dbReference type="NCBI Taxonomy" id="318751"/>
    <lineage>
        <taxon>Eukaryota</taxon>
        <taxon>Fungi</taxon>
        <taxon>Dikarya</taxon>
        <taxon>Ascomycota</taxon>
        <taxon>Pezizomycotina</taxon>
        <taxon>Dothideomycetes</taxon>
        <taxon>Pleosporomycetidae</taxon>
        <taxon>Pleosporales</taxon>
        <taxon>Sporormiaceae</taxon>
        <taxon>Westerdykella</taxon>
    </lineage>
</organism>